<proteinExistence type="predicted"/>
<accession>A0A9W9WHS2</accession>
<comment type="caution">
    <text evidence="1">The sequence shown here is derived from an EMBL/GenBank/DDBJ whole genome shotgun (WGS) entry which is preliminary data.</text>
</comment>
<organism evidence="1 2">
    <name type="scientific">Penicillium desertorum</name>
    <dbReference type="NCBI Taxonomy" id="1303715"/>
    <lineage>
        <taxon>Eukaryota</taxon>
        <taxon>Fungi</taxon>
        <taxon>Dikarya</taxon>
        <taxon>Ascomycota</taxon>
        <taxon>Pezizomycotina</taxon>
        <taxon>Eurotiomycetes</taxon>
        <taxon>Eurotiomycetidae</taxon>
        <taxon>Eurotiales</taxon>
        <taxon>Aspergillaceae</taxon>
        <taxon>Penicillium</taxon>
    </lineage>
</organism>
<dbReference type="Proteomes" id="UP001147760">
    <property type="component" value="Unassembled WGS sequence"/>
</dbReference>
<reference evidence="1" key="2">
    <citation type="journal article" date="2023" name="IMA Fungus">
        <title>Comparative genomic study of the Penicillium genus elucidates a diverse pangenome and 15 lateral gene transfer events.</title>
        <authorList>
            <person name="Petersen C."/>
            <person name="Sorensen T."/>
            <person name="Nielsen M.R."/>
            <person name="Sondergaard T.E."/>
            <person name="Sorensen J.L."/>
            <person name="Fitzpatrick D.A."/>
            <person name="Frisvad J.C."/>
            <person name="Nielsen K.L."/>
        </authorList>
    </citation>
    <scope>NUCLEOTIDE SEQUENCE</scope>
    <source>
        <strain evidence="1">IBT 17660</strain>
    </source>
</reference>
<sequence>MAKGPHVTPRANGLVFIDYRFEQTVMARLFLLCILPKPSIEAPLFVFRALYSFASLALCISGYQNIAGT</sequence>
<keyword evidence="2" id="KW-1185">Reference proteome</keyword>
<reference evidence="1" key="1">
    <citation type="submission" date="2022-12" db="EMBL/GenBank/DDBJ databases">
        <authorList>
            <person name="Petersen C."/>
        </authorList>
    </citation>
    <scope>NUCLEOTIDE SEQUENCE</scope>
    <source>
        <strain evidence="1">IBT 17660</strain>
    </source>
</reference>
<dbReference type="AlphaFoldDB" id="A0A9W9WHS2"/>
<evidence type="ECO:0000313" key="1">
    <source>
        <dbReference type="EMBL" id="KAJ5462415.1"/>
    </source>
</evidence>
<gene>
    <name evidence="1" type="ORF">N7530_010620</name>
</gene>
<evidence type="ECO:0000313" key="2">
    <source>
        <dbReference type="Proteomes" id="UP001147760"/>
    </source>
</evidence>
<name>A0A9W9WHS2_9EURO</name>
<protein>
    <submittedName>
        <fullName evidence="1">Uncharacterized protein</fullName>
    </submittedName>
</protein>
<dbReference type="EMBL" id="JAPWDO010000007">
    <property type="protein sequence ID" value="KAJ5462415.1"/>
    <property type="molecule type" value="Genomic_DNA"/>
</dbReference>